<evidence type="ECO:0000256" key="4">
    <source>
        <dbReference type="ARBA" id="ARBA00022927"/>
    </source>
</evidence>
<keyword evidence="4 5" id="KW-0653">Protein transport</keyword>
<evidence type="ECO:0000313" key="7">
    <source>
        <dbReference type="EMBL" id="KAK7337678.1"/>
    </source>
</evidence>
<dbReference type="Proteomes" id="UP001367508">
    <property type="component" value="Unassembled WGS sequence"/>
</dbReference>
<dbReference type="InterPro" id="IPR032413">
    <property type="entry name" value="Arm_3"/>
</dbReference>
<comment type="caution">
    <text evidence="7">The sequence shown here is derived from an EMBL/GenBank/DDBJ whole genome shotgun (WGS) entry which is preliminary data.</text>
</comment>
<dbReference type="PROSITE" id="PS50176">
    <property type="entry name" value="ARM_REPEAT"/>
    <property type="match status" value="1"/>
</dbReference>
<dbReference type="InterPro" id="IPR024931">
    <property type="entry name" value="Importin_alpha"/>
</dbReference>
<dbReference type="GO" id="GO:0006606">
    <property type="term" value="P:protein import into nucleus"/>
    <property type="evidence" value="ECO:0007669"/>
    <property type="project" value="InterPro"/>
</dbReference>
<keyword evidence="8" id="KW-1185">Reference proteome</keyword>
<comment type="similarity">
    <text evidence="1 5">Belongs to the importin alpha family.</text>
</comment>
<evidence type="ECO:0000256" key="1">
    <source>
        <dbReference type="ARBA" id="ARBA00010394"/>
    </source>
</evidence>
<dbReference type="Gene3D" id="1.25.10.10">
    <property type="entry name" value="Leucine-rich Repeat Variant"/>
    <property type="match status" value="1"/>
</dbReference>
<dbReference type="PANTHER" id="PTHR23316">
    <property type="entry name" value="IMPORTIN ALPHA"/>
    <property type="match status" value="1"/>
</dbReference>
<keyword evidence="3" id="KW-0677">Repeat</keyword>
<dbReference type="AlphaFoldDB" id="A0AAN9LP36"/>
<reference evidence="7 8" key="1">
    <citation type="submission" date="2024-01" db="EMBL/GenBank/DDBJ databases">
        <title>The genomes of 5 underutilized Papilionoideae crops provide insights into root nodulation and disease resistanc.</title>
        <authorList>
            <person name="Jiang F."/>
        </authorList>
    </citation>
    <scope>NUCLEOTIDE SEQUENCE [LARGE SCALE GENOMIC DNA]</scope>
    <source>
        <strain evidence="7">LVBAO_FW01</strain>
        <tissue evidence="7">Leaves</tissue>
    </source>
</reference>
<dbReference type="SUPFAM" id="SSF48371">
    <property type="entry name" value="ARM repeat"/>
    <property type="match status" value="1"/>
</dbReference>
<proteinExistence type="inferred from homology"/>
<protein>
    <recommendedName>
        <fullName evidence="5">Importin subunit alpha</fullName>
    </recommendedName>
</protein>
<gene>
    <name evidence="7" type="ORF">VNO77_18263</name>
</gene>
<dbReference type="SMART" id="SM00185">
    <property type="entry name" value="ARM"/>
    <property type="match status" value="8"/>
</dbReference>
<dbReference type="InterPro" id="IPR011989">
    <property type="entry name" value="ARM-like"/>
</dbReference>
<dbReference type="InterPro" id="IPR000225">
    <property type="entry name" value="Armadillo"/>
</dbReference>
<dbReference type="Pfam" id="PF16186">
    <property type="entry name" value="Arm_3"/>
    <property type="match status" value="1"/>
</dbReference>
<dbReference type="GO" id="GO:0005634">
    <property type="term" value="C:nucleus"/>
    <property type="evidence" value="ECO:0007669"/>
    <property type="project" value="UniProtKB-ARBA"/>
</dbReference>
<evidence type="ECO:0000256" key="2">
    <source>
        <dbReference type="ARBA" id="ARBA00022448"/>
    </source>
</evidence>
<evidence type="ECO:0000256" key="5">
    <source>
        <dbReference type="PIRNR" id="PIRNR005673"/>
    </source>
</evidence>
<name>A0AAN9LP36_CANGL</name>
<accession>A0AAN9LP36</accession>
<sequence length="488" mass="54573">MSRRRREEEDAVTIRKNKRSHRIYDKPLRDPGKPFMTLDAIIRGVRSDDHALQLETTTRFKNILSQGYKSPIEVAVHYRLVPCFAEFLGRHDEPELQFQAAWALTNIASSDHAPLLIDLGTVPLFVQFLSSGSSDLAEQAVWALGNIAADSPSCRDIVLDHGALLPLLPLLNTDTEISKLRIATWALSNFCHGKQPPVDFEQVKPALPVLRQLIYLTDTEILTDVCRALSYLSDGPIEKVQAVIEQGVCPRLVELLLHISDEVTIPAIRTLGNVVAGNDALAQLVIDNQVLPRLFRLLTQNRNKIILKEVCWTISNITAGNRTQKQAFIEANLIFPLIHLLDFGEFDIKKEAAWAISNATSAGSHEQIKILAIQGCIQPLCDLLGCPDPKIVTCCLEGLENILFVGEAYKKTEGVNIFAQMVHDCGGQEKIEFLQTHESTEIFERSMMILERFWKAEYAMGNLNDLLNSLQRFHIRNNQPDLPSGSGS</sequence>
<organism evidence="7 8">
    <name type="scientific">Canavalia gladiata</name>
    <name type="common">Sword bean</name>
    <name type="synonym">Dolichos gladiatus</name>
    <dbReference type="NCBI Taxonomy" id="3824"/>
    <lineage>
        <taxon>Eukaryota</taxon>
        <taxon>Viridiplantae</taxon>
        <taxon>Streptophyta</taxon>
        <taxon>Embryophyta</taxon>
        <taxon>Tracheophyta</taxon>
        <taxon>Spermatophyta</taxon>
        <taxon>Magnoliopsida</taxon>
        <taxon>eudicotyledons</taxon>
        <taxon>Gunneridae</taxon>
        <taxon>Pentapetalae</taxon>
        <taxon>rosids</taxon>
        <taxon>fabids</taxon>
        <taxon>Fabales</taxon>
        <taxon>Fabaceae</taxon>
        <taxon>Papilionoideae</taxon>
        <taxon>50 kb inversion clade</taxon>
        <taxon>NPAAA clade</taxon>
        <taxon>indigoferoid/millettioid clade</taxon>
        <taxon>Phaseoleae</taxon>
        <taxon>Canavalia</taxon>
    </lineage>
</organism>
<dbReference type="InterPro" id="IPR016024">
    <property type="entry name" value="ARM-type_fold"/>
</dbReference>
<dbReference type="FunFam" id="1.25.10.10:FF:000009">
    <property type="entry name" value="Importin subunit alpha"/>
    <property type="match status" value="1"/>
</dbReference>
<dbReference type="Pfam" id="PF00514">
    <property type="entry name" value="Arm"/>
    <property type="match status" value="7"/>
</dbReference>
<evidence type="ECO:0000256" key="6">
    <source>
        <dbReference type="PROSITE-ProRule" id="PRU00259"/>
    </source>
</evidence>
<dbReference type="GO" id="GO:0061608">
    <property type="term" value="F:nuclear import signal receptor activity"/>
    <property type="evidence" value="ECO:0007669"/>
    <property type="project" value="InterPro"/>
</dbReference>
<evidence type="ECO:0000313" key="8">
    <source>
        <dbReference type="Proteomes" id="UP001367508"/>
    </source>
</evidence>
<dbReference type="PIRSF" id="PIRSF005673">
    <property type="entry name" value="Importin_alpha"/>
    <property type="match status" value="1"/>
</dbReference>
<dbReference type="GO" id="GO:0005737">
    <property type="term" value="C:cytoplasm"/>
    <property type="evidence" value="ECO:0007669"/>
    <property type="project" value="InterPro"/>
</dbReference>
<feature type="repeat" description="ARM" evidence="6">
    <location>
        <begin position="120"/>
        <end position="162"/>
    </location>
</feature>
<evidence type="ECO:0000256" key="3">
    <source>
        <dbReference type="ARBA" id="ARBA00022737"/>
    </source>
</evidence>
<dbReference type="EMBL" id="JAYMYQ010000004">
    <property type="protein sequence ID" value="KAK7337678.1"/>
    <property type="molecule type" value="Genomic_DNA"/>
</dbReference>
<keyword evidence="2 5" id="KW-0813">Transport</keyword>